<gene>
    <name evidence="1" type="ORF">KC909_00040</name>
</gene>
<evidence type="ECO:0000313" key="1">
    <source>
        <dbReference type="EMBL" id="MCA9382733.1"/>
    </source>
</evidence>
<accession>A0A955L4Z9</accession>
<dbReference type="Proteomes" id="UP000783287">
    <property type="component" value="Unassembled WGS sequence"/>
</dbReference>
<protein>
    <submittedName>
        <fullName evidence="1">Uncharacterized protein</fullName>
    </submittedName>
</protein>
<name>A0A955L4Z9_9BACT</name>
<reference evidence="1" key="2">
    <citation type="journal article" date="2021" name="Microbiome">
        <title>Successional dynamics and alternative stable states in a saline activated sludge microbial community over 9 years.</title>
        <authorList>
            <person name="Wang Y."/>
            <person name="Ye J."/>
            <person name="Ju F."/>
            <person name="Liu L."/>
            <person name="Boyd J.A."/>
            <person name="Deng Y."/>
            <person name="Parks D.H."/>
            <person name="Jiang X."/>
            <person name="Yin X."/>
            <person name="Woodcroft B.J."/>
            <person name="Tyson G.W."/>
            <person name="Hugenholtz P."/>
            <person name="Polz M.F."/>
            <person name="Zhang T."/>
        </authorList>
    </citation>
    <scope>NUCLEOTIDE SEQUENCE</scope>
    <source>
        <strain evidence="1">HKST-UBA14</strain>
    </source>
</reference>
<sequence>MSEFDFGSEQIDIREFPVFHGEPRDVDFPGLENAQGADGIRFRIIPVFDKPKEDPTRKRIGTEWVTWGSEGESFPFKLSIRYVQSVDLAVLDDAADEVDEFGNDVLSYQQVQRVNEGLVENPIKQFGFLIQVEDLQGTKKEKEQVYLGRPTGKETRVVSAMQLFPPKLRATEGTVPDHIAGYVVHMEQNRPGRTDYFAAQDRVAPIIYGLTNAILAHEQTIGAHPNEHGGIFSFLSLCANTESAIDAFNSYSTIQDGREAMLSFLFYTMHATGEAVTEYINQKYPDNPLQDYDHDLIRFIVSEVALEMLATTMWLDDWKDQFHQASIIQEAYNDQRDYAAHAMNNSFGLANTMGEFLRGMDRRTEYQMDTTMHDQLEALFYDYCQRVGIDYMALGEVFNPLDFDPSEIPNRGRHMTFSSRSPLVYFGMFADMMNGVIAIEQADRPIFADDLEQLAILDLEAQERGAIAEPTVGEAPPQALLNIAQEAFGHTVDKVQFIANIYNMLSRKAVRERRFERDTKIADEPVYYGFPRQIIAWLMDNHSVDLTYNSGDYNYLGNSRYRKVMSSPAPEPERVTQDAIVRAFNWQLHQAREGLLIDLTGYTVDEYDQIQVVNNLTDRTQLLRRLLVDEVFTTESLGEILLDGYIDPQAVLNVLPPEDVLAIVEVIRANIVQSEQPVPYENIAHLVATGMIDFNELVTWVAARSDYDPIIQALIDDQLS</sequence>
<reference evidence="1" key="1">
    <citation type="submission" date="2020-04" db="EMBL/GenBank/DDBJ databases">
        <authorList>
            <person name="Zhang T."/>
        </authorList>
    </citation>
    <scope>NUCLEOTIDE SEQUENCE</scope>
    <source>
        <strain evidence="1">HKST-UBA14</strain>
    </source>
</reference>
<comment type="caution">
    <text evidence="1">The sequence shown here is derived from an EMBL/GenBank/DDBJ whole genome shotgun (WGS) entry which is preliminary data.</text>
</comment>
<evidence type="ECO:0000313" key="2">
    <source>
        <dbReference type="Proteomes" id="UP000783287"/>
    </source>
</evidence>
<organism evidence="1 2">
    <name type="scientific">Candidatus Dojkabacteria bacterium</name>
    <dbReference type="NCBI Taxonomy" id="2099670"/>
    <lineage>
        <taxon>Bacteria</taxon>
        <taxon>Candidatus Dojkabacteria</taxon>
    </lineage>
</organism>
<proteinExistence type="predicted"/>
<dbReference type="EMBL" id="JAGQLK010000001">
    <property type="protein sequence ID" value="MCA9382733.1"/>
    <property type="molecule type" value="Genomic_DNA"/>
</dbReference>
<dbReference type="AlphaFoldDB" id="A0A955L4Z9"/>